<comment type="caution">
    <text evidence="1">The sequence shown here is derived from an EMBL/GenBank/DDBJ whole genome shotgun (WGS) entry which is preliminary data.</text>
</comment>
<proteinExistence type="predicted"/>
<protein>
    <submittedName>
        <fullName evidence="1">Uncharacterized protein</fullName>
    </submittedName>
</protein>
<dbReference type="AlphaFoldDB" id="A0A7J6KYX2"/>
<organism evidence="1 2">
    <name type="scientific">Perkinsus chesapeaki</name>
    <name type="common">Clam parasite</name>
    <name type="synonym">Perkinsus andrewsi</name>
    <dbReference type="NCBI Taxonomy" id="330153"/>
    <lineage>
        <taxon>Eukaryota</taxon>
        <taxon>Sar</taxon>
        <taxon>Alveolata</taxon>
        <taxon>Perkinsozoa</taxon>
        <taxon>Perkinsea</taxon>
        <taxon>Perkinsida</taxon>
        <taxon>Perkinsidae</taxon>
        <taxon>Perkinsus</taxon>
    </lineage>
</organism>
<evidence type="ECO:0000313" key="1">
    <source>
        <dbReference type="EMBL" id="KAF4652553.1"/>
    </source>
</evidence>
<dbReference type="EMBL" id="JAAPAO010000911">
    <property type="protein sequence ID" value="KAF4652553.1"/>
    <property type="molecule type" value="Genomic_DNA"/>
</dbReference>
<reference evidence="1 2" key="1">
    <citation type="submission" date="2020-04" db="EMBL/GenBank/DDBJ databases">
        <title>Perkinsus chesapeaki whole genome sequence.</title>
        <authorList>
            <person name="Bogema D.R."/>
        </authorList>
    </citation>
    <scope>NUCLEOTIDE SEQUENCE [LARGE SCALE GENOMIC DNA]</scope>
    <source>
        <strain evidence="1">ATCC PRA-425</strain>
    </source>
</reference>
<sequence length="102" mass="12001">MLFTALRSDSDYNQWGGRNWWQNARMPYYNMLFSGDADMVDAASFRNFQDTLEYAKMKTQVYYPNMTPPVAYWDEPPTESRLRPRAKSSRENCQGYALSKCT</sequence>
<accession>A0A7J6KYX2</accession>
<gene>
    <name evidence="1" type="ORF">FOL47_011031</name>
</gene>
<evidence type="ECO:0000313" key="2">
    <source>
        <dbReference type="Proteomes" id="UP000591131"/>
    </source>
</evidence>
<name>A0A7J6KYX2_PERCH</name>
<keyword evidence="2" id="KW-1185">Reference proteome</keyword>
<dbReference type="Proteomes" id="UP000591131">
    <property type="component" value="Unassembled WGS sequence"/>
</dbReference>